<keyword evidence="1" id="KW-0812">Transmembrane</keyword>
<feature type="transmembrane region" description="Helical" evidence="1">
    <location>
        <begin position="82"/>
        <end position="102"/>
    </location>
</feature>
<proteinExistence type="predicted"/>
<feature type="transmembrane region" description="Helical" evidence="1">
    <location>
        <begin position="166"/>
        <end position="187"/>
    </location>
</feature>
<dbReference type="AlphaFoldDB" id="F6DTR6"/>
<dbReference type="KEGG" id="dru:Desru_3029"/>
<dbReference type="Pfam" id="PF19124">
    <property type="entry name" value="DUF5808"/>
    <property type="match status" value="1"/>
</dbReference>
<keyword evidence="1" id="KW-0472">Membrane</keyword>
<protein>
    <submittedName>
        <fullName evidence="4">Uncharacterized protein</fullName>
    </submittedName>
</protein>
<name>F6DTR6_DESRL</name>
<dbReference type="EMBL" id="CP002780">
    <property type="protein sequence ID" value="AEG61240.1"/>
    <property type="molecule type" value="Genomic_DNA"/>
</dbReference>
<evidence type="ECO:0000313" key="4">
    <source>
        <dbReference type="EMBL" id="AEG61240.1"/>
    </source>
</evidence>
<dbReference type="HOGENOM" id="CLU_046397_1_0_9"/>
<dbReference type="InterPro" id="IPR043831">
    <property type="entry name" value="DUF5808"/>
</dbReference>
<feature type="transmembrane region" description="Helical" evidence="1">
    <location>
        <begin position="245"/>
        <end position="263"/>
    </location>
</feature>
<evidence type="ECO:0000256" key="1">
    <source>
        <dbReference type="SAM" id="Phobius"/>
    </source>
</evidence>
<dbReference type="OrthoDB" id="157646at2"/>
<evidence type="ECO:0000259" key="2">
    <source>
        <dbReference type="Pfam" id="PF10882"/>
    </source>
</evidence>
<feature type="domain" description="DUF5808" evidence="3">
    <location>
        <begin position="301"/>
        <end position="327"/>
    </location>
</feature>
<accession>F6DTR6</accession>
<feature type="transmembrane region" description="Helical" evidence="1">
    <location>
        <begin position="141"/>
        <end position="160"/>
    </location>
</feature>
<dbReference type="Pfam" id="PF10882">
    <property type="entry name" value="bPH_5"/>
    <property type="match status" value="1"/>
</dbReference>
<dbReference type="STRING" id="696281.Desru_3029"/>
<reference evidence="4 5" key="2">
    <citation type="journal article" date="2012" name="Stand. Genomic Sci.">
        <title>Complete genome sequence of the sulfate-reducing firmicute Desulfotomaculum ruminis type strain (DL(T)).</title>
        <authorList>
            <person name="Spring S."/>
            <person name="Visser M."/>
            <person name="Lu M."/>
            <person name="Copeland A."/>
            <person name="Lapidus A."/>
            <person name="Lucas S."/>
            <person name="Cheng J.F."/>
            <person name="Han C."/>
            <person name="Tapia R."/>
            <person name="Goodwin L.A."/>
            <person name="Pitluck S."/>
            <person name="Ivanova N."/>
            <person name="Land M."/>
            <person name="Hauser L."/>
            <person name="Larimer F."/>
            <person name="Rohde M."/>
            <person name="Goker M."/>
            <person name="Detter J.C."/>
            <person name="Kyrpides N.C."/>
            <person name="Woyke T."/>
            <person name="Schaap P.J."/>
            <person name="Plugge C.M."/>
            <person name="Muyzer G."/>
            <person name="Kuever J."/>
            <person name="Pereira I.A."/>
            <person name="Parshina S.N."/>
            <person name="Bernier-Latmani R."/>
            <person name="Stams A.J."/>
            <person name="Klenk H.P."/>
        </authorList>
    </citation>
    <scope>NUCLEOTIDE SEQUENCE [LARGE SCALE GENOMIC DNA]</scope>
    <source>
        <strain evidence="5">ATCC 23193 / DSM 2154 / NCIB 8452 / DL</strain>
    </source>
</reference>
<reference evidence="5" key="1">
    <citation type="submission" date="2011-05" db="EMBL/GenBank/DDBJ databases">
        <title>Complete sequence of Desulfotomaculum ruminis DSM 2154.</title>
        <authorList>
            <person name="Lucas S."/>
            <person name="Copeland A."/>
            <person name="Lapidus A."/>
            <person name="Cheng J.-F."/>
            <person name="Goodwin L."/>
            <person name="Pitluck S."/>
            <person name="Lu M."/>
            <person name="Detter J.C."/>
            <person name="Han C."/>
            <person name="Tapia R."/>
            <person name="Land M."/>
            <person name="Hauser L."/>
            <person name="Kyrpides N."/>
            <person name="Ivanova N."/>
            <person name="Mikhailova N."/>
            <person name="Pagani I."/>
            <person name="Stams A.J.M."/>
            <person name="Plugge C.M."/>
            <person name="Muyzer G."/>
            <person name="Kuever J."/>
            <person name="Parshina S.N."/>
            <person name="Ivanova A.E."/>
            <person name="Nazina T.N."/>
            <person name="Brambilla E."/>
            <person name="Spring S."/>
            <person name="Klenk H.-P."/>
            <person name="Woyke T."/>
        </authorList>
    </citation>
    <scope>NUCLEOTIDE SEQUENCE [LARGE SCALE GENOMIC DNA]</scope>
    <source>
        <strain evidence="5">ATCC 23193 / DSM 2154 / NCIB 8452 / DL</strain>
    </source>
</reference>
<evidence type="ECO:0000259" key="3">
    <source>
        <dbReference type="Pfam" id="PF19124"/>
    </source>
</evidence>
<feature type="transmembrane region" description="Helical" evidence="1">
    <location>
        <begin position="56"/>
        <end position="76"/>
    </location>
</feature>
<gene>
    <name evidence="4" type="ordered locus">Desru_3029</name>
</gene>
<feature type="transmembrane region" description="Helical" evidence="1">
    <location>
        <begin position="328"/>
        <end position="349"/>
    </location>
</feature>
<dbReference type="eggNOG" id="COG4194">
    <property type="taxonomic scope" value="Bacteria"/>
</dbReference>
<evidence type="ECO:0000313" key="5">
    <source>
        <dbReference type="Proteomes" id="UP000009234"/>
    </source>
</evidence>
<organism evidence="4 5">
    <name type="scientific">Desulforamulus ruminis (strain ATCC 23193 / DSM 2154 / NCIMB 8452 / DL)</name>
    <name type="common">Desulfotomaculum ruminis</name>
    <dbReference type="NCBI Taxonomy" id="696281"/>
    <lineage>
        <taxon>Bacteria</taxon>
        <taxon>Bacillati</taxon>
        <taxon>Bacillota</taxon>
        <taxon>Clostridia</taxon>
        <taxon>Eubacteriales</taxon>
        <taxon>Peptococcaceae</taxon>
        <taxon>Desulforamulus</taxon>
    </lineage>
</organism>
<dbReference type="RefSeq" id="WP_013842992.1">
    <property type="nucleotide sequence ID" value="NC_015589.1"/>
</dbReference>
<dbReference type="Proteomes" id="UP000009234">
    <property type="component" value="Chromosome"/>
</dbReference>
<feature type="domain" description="Bacterial Pleckstrin homology" evidence="2">
    <location>
        <begin position="351"/>
        <end position="439"/>
    </location>
</feature>
<feature type="transmembrane region" description="Helical" evidence="1">
    <location>
        <begin position="6"/>
        <end position="23"/>
    </location>
</feature>
<keyword evidence="1" id="KW-1133">Transmembrane helix</keyword>
<keyword evidence="5" id="KW-1185">Reference proteome</keyword>
<dbReference type="InterPro" id="IPR027783">
    <property type="entry name" value="Bacterial_PH-related"/>
</dbReference>
<feature type="transmembrane region" description="Helical" evidence="1">
    <location>
        <begin position="219"/>
        <end position="239"/>
    </location>
</feature>
<sequence length="460" mass="52865">MLLSLLIIAWLSFGTMAFVALFYKDHHDRQILGVVLSQEHAKSPQVQATIQDFKRACYTVLLLSVGLSLFMLIQTIRPYAEFYMLFLVMANLFANWFIIHRFQQRLQSIKRKNQWVYPQSRIIRVDLNVSKEKGKSAVTSIWIWLFLLISFIPTAFLIFHPQMQESYPIGFSLIGPLCQLSTIYFYYQMKNRQASVLSDNTEINKACARTEERINTMSATLSSLAMLVFWILFNISIIYIKNDMFTALSVVILVSFLLAIANWQQRKIRAAQHYFFGEVLKDDSGIYEQESTWKWGFYYNPNDPRIIVPKRIANMGWTINIGRPAGKAIGAGVLVFFLGIIGIVAYGGFKDYTITENNSKIMIDAAMYDISLEKNQVISVSITDKIPKGTRTNGYGGVNKSFGHFSIEGFGKCMLYIYNDVDKYIVLKLEGDDPGYVIVNDKSQDKTEQLYQTIKQWLEE</sequence>